<gene>
    <name evidence="1" type="ORF">K443DRAFT_113416</name>
</gene>
<dbReference type="AlphaFoldDB" id="A0A0C9X887"/>
<protein>
    <submittedName>
        <fullName evidence="1">Uncharacterized protein</fullName>
    </submittedName>
</protein>
<reference evidence="1 2" key="1">
    <citation type="submission" date="2014-04" db="EMBL/GenBank/DDBJ databases">
        <authorList>
            <consortium name="DOE Joint Genome Institute"/>
            <person name="Kuo A."/>
            <person name="Kohler A."/>
            <person name="Nagy L.G."/>
            <person name="Floudas D."/>
            <person name="Copeland A."/>
            <person name="Barry K.W."/>
            <person name="Cichocki N."/>
            <person name="Veneault-Fourrey C."/>
            <person name="LaButti K."/>
            <person name="Lindquist E.A."/>
            <person name="Lipzen A."/>
            <person name="Lundell T."/>
            <person name="Morin E."/>
            <person name="Murat C."/>
            <person name="Sun H."/>
            <person name="Tunlid A."/>
            <person name="Henrissat B."/>
            <person name="Grigoriev I.V."/>
            <person name="Hibbett D.S."/>
            <person name="Martin F."/>
            <person name="Nordberg H.P."/>
            <person name="Cantor M.N."/>
            <person name="Hua S.X."/>
        </authorList>
    </citation>
    <scope>NUCLEOTIDE SEQUENCE [LARGE SCALE GENOMIC DNA]</scope>
    <source>
        <strain evidence="1 2">LaAM-08-1</strain>
    </source>
</reference>
<dbReference type="HOGENOM" id="CLU_2455085_0_0_1"/>
<dbReference type="Proteomes" id="UP000054477">
    <property type="component" value="Unassembled WGS sequence"/>
</dbReference>
<evidence type="ECO:0000313" key="2">
    <source>
        <dbReference type="Proteomes" id="UP000054477"/>
    </source>
</evidence>
<organism evidence="1 2">
    <name type="scientific">Laccaria amethystina LaAM-08-1</name>
    <dbReference type="NCBI Taxonomy" id="1095629"/>
    <lineage>
        <taxon>Eukaryota</taxon>
        <taxon>Fungi</taxon>
        <taxon>Dikarya</taxon>
        <taxon>Basidiomycota</taxon>
        <taxon>Agaricomycotina</taxon>
        <taxon>Agaricomycetes</taxon>
        <taxon>Agaricomycetidae</taxon>
        <taxon>Agaricales</taxon>
        <taxon>Agaricineae</taxon>
        <taxon>Hydnangiaceae</taxon>
        <taxon>Laccaria</taxon>
    </lineage>
</organism>
<reference evidence="2" key="2">
    <citation type="submission" date="2015-01" db="EMBL/GenBank/DDBJ databases">
        <title>Evolutionary Origins and Diversification of the Mycorrhizal Mutualists.</title>
        <authorList>
            <consortium name="DOE Joint Genome Institute"/>
            <consortium name="Mycorrhizal Genomics Consortium"/>
            <person name="Kohler A."/>
            <person name="Kuo A."/>
            <person name="Nagy L.G."/>
            <person name="Floudas D."/>
            <person name="Copeland A."/>
            <person name="Barry K.W."/>
            <person name="Cichocki N."/>
            <person name="Veneault-Fourrey C."/>
            <person name="LaButti K."/>
            <person name="Lindquist E.A."/>
            <person name="Lipzen A."/>
            <person name="Lundell T."/>
            <person name="Morin E."/>
            <person name="Murat C."/>
            <person name="Riley R."/>
            <person name="Ohm R."/>
            <person name="Sun H."/>
            <person name="Tunlid A."/>
            <person name="Henrissat B."/>
            <person name="Grigoriev I.V."/>
            <person name="Hibbett D.S."/>
            <person name="Martin F."/>
        </authorList>
    </citation>
    <scope>NUCLEOTIDE SEQUENCE [LARGE SCALE GENOMIC DNA]</scope>
    <source>
        <strain evidence="2">LaAM-08-1</strain>
    </source>
</reference>
<accession>A0A0C9X887</accession>
<sequence length="89" mass="10152">MSSSSFQKSEHAFQLRSAECSQSKGKKNLEHSFGIASRLANFFTWSVILVFESPVRSGFLMLRGLNCNHNWSFFSQKPKRPQTMVFCGL</sequence>
<name>A0A0C9X887_9AGAR</name>
<evidence type="ECO:0000313" key="1">
    <source>
        <dbReference type="EMBL" id="KIJ92527.1"/>
    </source>
</evidence>
<dbReference type="EMBL" id="KN838903">
    <property type="protein sequence ID" value="KIJ92527.1"/>
    <property type="molecule type" value="Genomic_DNA"/>
</dbReference>
<keyword evidence="2" id="KW-1185">Reference proteome</keyword>
<proteinExistence type="predicted"/>